<keyword evidence="6" id="KW-0547">Nucleotide-binding</keyword>
<dbReference type="EC" id="3.6.3.-" evidence="15"/>
<dbReference type="PANTHER" id="PTHR43394:SF1">
    <property type="entry name" value="ATP-BINDING CASSETTE SUB-FAMILY B MEMBER 10, MITOCHONDRIAL"/>
    <property type="match status" value="1"/>
</dbReference>
<feature type="transmembrane region" description="Helical" evidence="12">
    <location>
        <begin position="205"/>
        <end position="222"/>
    </location>
</feature>
<dbReference type="Proteomes" id="UP000251995">
    <property type="component" value="Chromosome"/>
</dbReference>
<dbReference type="InterPro" id="IPR039421">
    <property type="entry name" value="Type_1_exporter"/>
</dbReference>
<dbReference type="FunFam" id="3.40.50.300:FF:000221">
    <property type="entry name" value="Multidrug ABC transporter ATP-binding protein"/>
    <property type="match status" value="1"/>
</dbReference>
<dbReference type="KEGG" id="acij:JS278_00320"/>
<dbReference type="InterPro" id="IPR003439">
    <property type="entry name" value="ABC_transporter-like_ATP-bd"/>
</dbReference>
<evidence type="ECO:0000256" key="8">
    <source>
        <dbReference type="ARBA" id="ARBA00022989"/>
    </source>
</evidence>
<dbReference type="EMBL" id="CP025198">
    <property type="protein sequence ID" value="AXE37517.1"/>
    <property type="molecule type" value="Genomic_DNA"/>
</dbReference>
<evidence type="ECO:0000256" key="6">
    <source>
        <dbReference type="ARBA" id="ARBA00022741"/>
    </source>
</evidence>
<feature type="transmembrane region" description="Helical" evidence="12">
    <location>
        <begin position="61"/>
        <end position="81"/>
    </location>
</feature>
<keyword evidence="2" id="KW-0813">Transport</keyword>
<dbReference type="InterPro" id="IPR011527">
    <property type="entry name" value="ABC1_TM_dom"/>
</dbReference>
<feature type="region of interest" description="Disordered" evidence="11">
    <location>
        <begin position="618"/>
        <end position="641"/>
    </location>
</feature>
<dbReference type="OrthoDB" id="9806127at2"/>
<dbReference type="PROSITE" id="PS50929">
    <property type="entry name" value="ABC_TM1F"/>
    <property type="match status" value="1"/>
</dbReference>
<keyword evidence="16" id="KW-1185">Reference proteome</keyword>
<dbReference type="GO" id="GO:0005886">
    <property type="term" value="C:plasma membrane"/>
    <property type="evidence" value="ECO:0007669"/>
    <property type="project" value="UniProtKB-SubCell"/>
</dbReference>
<dbReference type="InterPro" id="IPR003593">
    <property type="entry name" value="AAA+_ATPase"/>
</dbReference>
<evidence type="ECO:0000256" key="9">
    <source>
        <dbReference type="ARBA" id="ARBA00023136"/>
    </source>
</evidence>
<evidence type="ECO:0000259" key="13">
    <source>
        <dbReference type="PROSITE" id="PS50893"/>
    </source>
</evidence>
<protein>
    <submittedName>
        <fullName evidence="15">Multidrug export ATP-binding/permease protein</fullName>
        <ecNumber evidence="15">3.6.3.-</ecNumber>
    </submittedName>
</protein>
<gene>
    <name evidence="15" type="ORF">JS278_00320</name>
</gene>
<evidence type="ECO:0000256" key="2">
    <source>
        <dbReference type="ARBA" id="ARBA00022448"/>
    </source>
</evidence>
<feature type="transmembrane region" description="Helical" evidence="12">
    <location>
        <begin position="176"/>
        <end position="199"/>
    </location>
</feature>
<dbReference type="GO" id="GO:0005524">
    <property type="term" value="F:ATP binding"/>
    <property type="evidence" value="ECO:0007669"/>
    <property type="project" value="UniProtKB-KW"/>
</dbReference>
<dbReference type="PANTHER" id="PTHR43394">
    <property type="entry name" value="ATP-DEPENDENT PERMEASE MDL1, MITOCHONDRIAL"/>
    <property type="match status" value="1"/>
</dbReference>
<accession>A0A344UQG9</accession>
<keyword evidence="5 12" id="KW-0812">Transmembrane</keyword>
<dbReference type="GO" id="GO:0016887">
    <property type="term" value="F:ATP hydrolysis activity"/>
    <property type="evidence" value="ECO:0007669"/>
    <property type="project" value="InterPro"/>
</dbReference>
<evidence type="ECO:0000256" key="10">
    <source>
        <dbReference type="ARBA" id="ARBA00023455"/>
    </source>
</evidence>
<comment type="subcellular location">
    <subcellularLocation>
        <location evidence="1">Cell inner membrane</location>
        <topology evidence="1">Multi-pass membrane protein</topology>
    </subcellularLocation>
</comment>
<evidence type="ECO:0000256" key="1">
    <source>
        <dbReference type="ARBA" id="ARBA00004429"/>
    </source>
</evidence>
<proteinExistence type="inferred from homology"/>
<dbReference type="InterPro" id="IPR027417">
    <property type="entry name" value="P-loop_NTPase"/>
</dbReference>
<keyword evidence="3" id="KW-1003">Cell membrane</keyword>
<feature type="transmembrane region" description="Helical" evidence="12">
    <location>
        <begin position="287"/>
        <end position="311"/>
    </location>
</feature>
<feature type="compositionally biased region" description="Acidic residues" evidence="11">
    <location>
        <begin position="632"/>
        <end position="641"/>
    </location>
</feature>
<dbReference type="PROSITE" id="PS00211">
    <property type="entry name" value="ABC_TRANSPORTER_1"/>
    <property type="match status" value="1"/>
</dbReference>
<evidence type="ECO:0000256" key="5">
    <source>
        <dbReference type="ARBA" id="ARBA00022692"/>
    </source>
</evidence>
<keyword evidence="9 12" id="KW-0472">Membrane</keyword>
<evidence type="ECO:0000259" key="14">
    <source>
        <dbReference type="PROSITE" id="PS50929"/>
    </source>
</evidence>
<dbReference type="RefSeq" id="WP_114043665.1">
    <property type="nucleotide sequence ID" value="NZ_CP025198.1"/>
</dbReference>
<keyword evidence="15" id="KW-0378">Hydrolase</keyword>
<dbReference type="CDD" id="cd18543">
    <property type="entry name" value="ABC_6TM_Rv0194_D1_like"/>
    <property type="match status" value="1"/>
</dbReference>
<evidence type="ECO:0000256" key="12">
    <source>
        <dbReference type="SAM" id="Phobius"/>
    </source>
</evidence>
<feature type="domain" description="ABC transmembrane type-1" evidence="14">
    <location>
        <begin position="66"/>
        <end position="348"/>
    </location>
</feature>
<evidence type="ECO:0000256" key="11">
    <source>
        <dbReference type="SAM" id="MobiDB-lite"/>
    </source>
</evidence>
<dbReference type="SMART" id="SM00382">
    <property type="entry name" value="AAA"/>
    <property type="match status" value="1"/>
</dbReference>
<dbReference type="Gene3D" id="1.20.1560.10">
    <property type="entry name" value="ABC transporter type 1, transmembrane domain"/>
    <property type="match status" value="1"/>
</dbReference>
<evidence type="ECO:0000313" key="15">
    <source>
        <dbReference type="EMBL" id="AXE37517.1"/>
    </source>
</evidence>
<name>A0A344UQG9_9ACTN</name>
<dbReference type="SUPFAM" id="SSF90123">
    <property type="entry name" value="ABC transporter transmembrane region"/>
    <property type="match status" value="1"/>
</dbReference>
<evidence type="ECO:0000313" key="16">
    <source>
        <dbReference type="Proteomes" id="UP000251995"/>
    </source>
</evidence>
<keyword evidence="8 12" id="KW-1133">Transmembrane helix</keyword>
<dbReference type="Gene3D" id="3.40.50.300">
    <property type="entry name" value="P-loop containing nucleotide triphosphate hydrolases"/>
    <property type="match status" value="1"/>
</dbReference>
<evidence type="ECO:0000256" key="7">
    <source>
        <dbReference type="ARBA" id="ARBA00022840"/>
    </source>
</evidence>
<dbReference type="Pfam" id="PF00005">
    <property type="entry name" value="ABC_tran"/>
    <property type="match status" value="1"/>
</dbReference>
<evidence type="ECO:0000256" key="4">
    <source>
        <dbReference type="ARBA" id="ARBA00022519"/>
    </source>
</evidence>
<dbReference type="InterPro" id="IPR017871">
    <property type="entry name" value="ABC_transporter-like_CS"/>
</dbReference>
<dbReference type="GO" id="GO:0015421">
    <property type="term" value="F:ABC-type oligopeptide transporter activity"/>
    <property type="evidence" value="ECO:0007669"/>
    <property type="project" value="TreeGrafter"/>
</dbReference>
<evidence type="ECO:0000256" key="3">
    <source>
        <dbReference type="ARBA" id="ARBA00022475"/>
    </source>
</evidence>
<feature type="domain" description="ABC transporter" evidence="13">
    <location>
        <begin position="380"/>
        <end position="614"/>
    </location>
</feature>
<dbReference type="InterPro" id="IPR036640">
    <property type="entry name" value="ABC1_TM_sf"/>
</dbReference>
<sequence>MSSDTRATPTISAGAPGSGRISTEVATLYGDALDRAPALAPRRTARRFGNLLRFLPYLRPYATRFVLMVVFAVASTVAGIVTPLVTQRVVDGPIRDSQHRGLYTLGAAAIAIGIVEAVFMFWRRWVVARGTLGTETGIRLDLYAKLQRLPLGFHTQWESGQLLSRIMNDLSTVRRFLGFGLLFMIMNLLQIVITTALLLRMYWPLGLVVVVSAVPIVWLCLVNERQYTRLSRTIQDQTGDVASAVEESVGGLRVIKAFGRREHIFEGFDGRATDLWRTSMARVRLTSWFWTVLEAIPSLTLVVVLGFGALAVGHQRISLGTLVAFITLMLSIVWPIASLGFLLSMTQDSMTAADRISEIFDATETIRDGSLALEHPEGRLTFSDVSFRFPDGDADVLEHLNLEIEPGQTIALVGGTGSGKTTLTALVPRLADVTGGAIRIDGVDIRDLRVAELRSIVATAFEDATLFSMSVRENLTLGRSDATEAEIVQALDVAQAGFVHDLPWGLDTRIGEQGMSLSGGQRQRLALARAVLVKPRILVLDDTLSALDMETEALVEAALKRVLVGVTGIVVAHRASTVLLADKVAMLSEGRVSHVGTHAELLATVPEYRELLSADYDAETGITPNGDARGSEDDEEVLDRG</sequence>
<feature type="transmembrane region" description="Helical" evidence="12">
    <location>
        <begin position="101"/>
        <end position="122"/>
    </location>
</feature>
<reference evidence="15 16" key="1">
    <citation type="submission" date="2017-12" db="EMBL/GenBank/DDBJ databases">
        <title>The whole genome sequence of the Acidipropionibacterium virtanenii sp. nov. type strain JS278.</title>
        <authorList>
            <person name="Laine P."/>
            <person name="Deptula P."/>
            <person name="Varmanen P."/>
            <person name="Auvinen P."/>
        </authorList>
    </citation>
    <scope>NUCLEOTIDE SEQUENCE [LARGE SCALE GENOMIC DNA]</scope>
    <source>
        <strain evidence="15 16">JS278</strain>
    </source>
</reference>
<dbReference type="AlphaFoldDB" id="A0A344UQG9"/>
<comment type="similarity">
    <text evidence="10">Belongs to the ABC transporter superfamily. Siderophore-Fe(3+) uptake transporter (SIUT) (TC 3.A.1.21) family.</text>
</comment>
<dbReference type="Pfam" id="PF00664">
    <property type="entry name" value="ABC_membrane"/>
    <property type="match status" value="1"/>
</dbReference>
<dbReference type="SUPFAM" id="SSF52540">
    <property type="entry name" value="P-loop containing nucleoside triphosphate hydrolases"/>
    <property type="match status" value="1"/>
</dbReference>
<dbReference type="PROSITE" id="PS50893">
    <property type="entry name" value="ABC_TRANSPORTER_2"/>
    <property type="match status" value="1"/>
</dbReference>
<feature type="transmembrane region" description="Helical" evidence="12">
    <location>
        <begin position="317"/>
        <end position="343"/>
    </location>
</feature>
<organism evidence="15 16">
    <name type="scientific">Acidipropionibacterium virtanenii</name>
    <dbReference type="NCBI Taxonomy" id="2057246"/>
    <lineage>
        <taxon>Bacteria</taxon>
        <taxon>Bacillati</taxon>
        <taxon>Actinomycetota</taxon>
        <taxon>Actinomycetes</taxon>
        <taxon>Propionibacteriales</taxon>
        <taxon>Propionibacteriaceae</taxon>
        <taxon>Acidipropionibacterium</taxon>
    </lineage>
</organism>
<keyword evidence="7 15" id="KW-0067">ATP-binding</keyword>
<keyword evidence="4" id="KW-0997">Cell inner membrane</keyword>